<dbReference type="AlphaFoldDB" id="A0A0A9X0A1"/>
<keyword evidence="1" id="KW-0808">Transferase</keyword>
<reference evidence="2" key="3">
    <citation type="journal article" date="2016" name="Gigascience">
        <title>De novo construction of an expanded transcriptome assembly for the western tarnished plant bug, Lygus hesperus.</title>
        <authorList>
            <person name="Tassone E.E."/>
            <person name="Geib S.M."/>
            <person name="Hall B."/>
            <person name="Fabrick J.A."/>
            <person name="Brent C.S."/>
            <person name="Hull J.J."/>
        </authorList>
    </citation>
    <scope>NUCLEOTIDE SEQUENCE</scope>
</reference>
<keyword evidence="1" id="KW-0696">RNA-directed RNA polymerase</keyword>
<proteinExistence type="predicted"/>
<evidence type="ECO:0000313" key="2">
    <source>
        <dbReference type="EMBL" id="JAP98889.1"/>
    </source>
</evidence>
<reference evidence="1" key="2">
    <citation type="submission" date="2014-07" db="EMBL/GenBank/DDBJ databases">
        <authorList>
            <person name="Hull J."/>
        </authorList>
    </citation>
    <scope>NUCLEOTIDE SEQUENCE</scope>
</reference>
<evidence type="ECO:0000313" key="1">
    <source>
        <dbReference type="EMBL" id="JAG10530.1"/>
    </source>
</evidence>
<name>A0A0A9X0A1_LYGHE</name>
<reference evidence="1" key="1">
    <citation type="journal article" date="2014" name="PLoS ONE">
        <title>Transcriptome-Based Identification of ABC Transporters in the Western Tarnished Plant Bug Lygus hesperus.</title>
        <authorList>
            <person name="Hull J.J."/>
            <person name="Chaney K."/>
            <person name="Geib S.M."/>
            <person name="Fabrick J.A."/>
            <person name="Brent C.S."/>
            <person name="Walsh D."/>
            <person name="Lavine L.C."/>
        </authorList>
    </citation>
    <scope>NUCLEOTIDE SEQUENCE</scope>
</reference>
<dbReference type="EMBL" id="GDHC01019739">
    <property type="protein sequence ID" value="JAP98889.1"/>
    <property type="molecule type" value="Transcribed_RNA"/>
</dbReference>
<protein>
    <submittedName>
        <fullName evidence="1">RNA-dependent RNA polymerase</fullName>
    </submittedName>
</protein>
<accession>A0A0A9X0A1</accession>
<keyword evidence="1" id="KW-0548">Nucleotidyltransferase</keyword>
<dbReference type="EMBL" id="GBHO01033074">
    <property type="protein sequence ID" value="JAG10530.1"/>
    <property type="molecule type" value="Transcribed_RNA"/>
</dbReference>
<sequence length="179" mass="19079">MANQRAGQHFSESVSKGGYGMSKQFNHELLGSAEAHHMSLFNMACSEFGVQDNLPPQPHTQLQQASAVNGVPGSAFVYNTFMNDTTDKEYHYGNEEYPNKPISDMLGYGGMGSNVNVHDYLNNLPMFNNMLSGVQTAAALSNNNDSNGISSISPHGAAGRAVEDVDAALATTNGMLACV</sequence>
<dbReference type="GO" id="GO:0003968">
    <property type="term" value="F:RNA-directed RNA polymerase activity"/>
    <property type="evidence" value="ECO:0007669"/>
    <property type="project" value="UniProtKB-KW"/>
</dbReference>
<gene>
    <name evidence="1" type="primary">pc1</name>
    <name evidence="1" type="ORF">CM83_18978</name>
    <name evidence="2" type="ORF">g.2654</name>
</gene>
<organism evidence="1">
    <name type="scientific">Lygus hesperus</name>
    <name type="common">Western plant bug</name>
    <dbReference type="NCBI Taxonomy" id="30085"/>
    <lineage>
        <taxon>Eukaryota</taxon>
        <taxon>Metazoa</taxon>
        <taxon>Ecdysozoa</taxon>
        <taxon>Arthropoda</taxon>
        <taxon>Hexapoda</taxon>
        <taxon>Insecta</taxon>
        <taxon>Pterygota</taxon>
        <taxon>Neoptera</taxon>
        <taxon>Paraneoptera</taxon>
        <taxon>Hemiptera</taxon>
        <taxon>Heteroptera</taxon>
        <taxon>Panheteroptera</taxon>
        <taxon>Cimicomorpha</taxon>
        <taxon>Miridae</taxon>
        <taxon>Mirini</taxon>
        <taxon>Lygus</taxon>
    </lineage>
</organism>